<keyword evidence="3" id="KW-1185">Reference proteome</keyword>
<feature type="region of interest" description="Disordered" evidence="1">
    <location>
        <begin position="1"/>
        <end position="21"/>
    </location>
</feature>
<protein>
    <submittedName>
        <fullName evidence="2">Uncharacterized protein</fullName>
    </submittedName>
</protein>
<gene>
    <name evidence="2" type="ORF">AVEN_197681_1</name>
</gene>
<proteinExistence type="predicted"/>
<evidence type="ECO:0000313" key="3">
    <source>
        <dbReference type="Proteomes" id="UP000499080"/>
    </source>
</evidence>
<evidence type="ECO:0000313" key="2">
    <source>
        <dbReference type="EMBL" id="GBO30758.1"/>
    </source>
</evidence>
<dbReference type="Proteomes" id="UP000499080">
    <property type="component" value="Unassembled WGS sequence"/>
</dbReference>
<feature type="compositionally biased region" description="Polar residues" evidence="1">
    <location>
        <begin position="1"/>
        <end position="11"/>
    </location>
</feature>
<dbReference type="EMBL" id="BGPR01053967">
    <property type="protein sequence ID" value="GBO30758.1"/>
    <property type="molecule type" value="Genomic_DNA"/>
</dbReference>
<name>A0A4Y2W2I0_ARAVE</name>
<sequence>MIMVISSQLSTGPGPKSHHWPRDLTQKKVEKLKSLLRSGQSERKREKIKSCIVGIQRTSLVELALEKYKSETRLHLNPSAPNEIDKFLHPKCDGKSFPRRPDVWCHQGFFWWH</sequence>
<comment type="caution">
    <text evidence="2">The sequence shown here is derived from an EMBL/GenBank/DDBJ whole genome shotgun (WGS) entry which is preliminary data.</text>
</comment>
<dbReference type="AlphaFoldDB" id="A0A4Y2W2I0"/>
<accession>A0A4Y2W2I0</accession>
<organism evidence="2 3">
    <name type="scientific">Araneus ventricosus</name>
    <name type="common">Orbweaver spider</name>
    <name type="synonym">Epeira ventricosa</name>
    <dbReference type="NCBI Taxonomy" id="182803"/>
    <lineage>
        <taxon>Eukaryota</taxon>
        <taxon>Metazoa</taxon>
        <taxon>Ecdysozoa</taxon>
        <taxon>Arthropoda</taxon>
        <taxon>Chelicerata</taxon>
        <taxon>Arachnida</taxon>
        <taxon>Araneae</taxon>
        <taxon>Araneomorphae</taxon>
        <taxon>Entelegynae</taxon>
        <taxon>Araneoidea</taxon>
        <taxon>Araneidae</taxon>
        <taxon>Araneus</taxon>
    </lineage>
</organism>
<reference evidence="2 3" key="1">
    <citation type="journal article" date="2019" name="Sci. Rep.">
        <title>Orb-weaving spider Araneus ventricosus genome elucidates the spidroin gene catalogue.</title>
        <authorList>
            <person name="Kono N."/>
            <person name="Nakamura H."/>
            <person name="Ohtoshi R."/>
            <person name="Moran D.A.P."/>
            <person name="Shinohara A."/>
            <person name="Yoshida Y."/>
            <person name="Fujiwara M."/>
            <person name="Mori M."/>
            <person name="Tomita M."/>
            <person name="Arakawa K."/>
        </authorList>
    </citation>
    <scope>NUCLEOTIDE SEQUENCE [LARGE SCALE GENOMIC DNA]</scope>
</reference>
<evidence type="ECO:0000256" key="1">
    <source>
        <dbReference type="SAM" id="MobiDB-lite"/>
    </source>
</evidence>